<dbReference type="InterPro" id="IPR016035">
    <property type="entry name" value="Acyl_Trfase/lysoPLipase"/>
</dbReference>
<proteinExistence type="predicted"/>
<feature type="short sequence motif" description="GXSXG" evidence="4">
    <location>
        <begin position="84"/>
        <end position="88"/>
    </location>
</feature>
<dbReference type="Pfam" id="PF01734">
    <property type="entry name" value="Patatin"/>
    <property type="match status" value="1"/>
</dbReference>
<dbReference type="PROSITE" id="PS51635">
    <property type="entry name" value="PNPLA"/>
    <property type="match status" value="1"/>
</dbReference>
<evidence type="ECO:0000256" key="3">
    <source>
        <dbReference type="ARBA" id="ARBA00023098"/>
    </source>
</evidence>
<dbReference type="Gene3D" id="3.40.1090.10">
    <property type="entry name" value="Cytosolic phospholipase A2 catalytic domain"/>
    <property type="match status" value="1"/>
</dbReference>
<evidence type="ECO:0000313" key="7">
    <source>
        <dbReference type="Proteomes" id="UP001266305"/>
    </source>
</evidence>
<evidence type="ECO:0000259" key="5">
    <source>
        <dbReference type="PROSITE" id="PS51635"/>
    </source>
</evidence>
<dbReference type="SUPFAM" id="SSF52151">
    <property type="entry name" value="FabD/lysophospholipase-like"/>
    <property type="match status" value="1"/>
</dbReference>
<dbReference type="InterPro" id="IPR002641">
    <property type="entry name" value="PNPLA_dom"/>
</dbReference>
<accession>A0ABQ9VCA1</accession>
<reference evidence="6 7" key="1">
    <citation type="submission" date="2023-05" db="EMBL/GenBank/DDBJ databases">
        <title>B98-5 Cell Line De Novo Hybrid Assembly: An Optical Mapping Approach.</title>
        <authorList>
            <person name="Kananen K."/>
            <person name="Auerbach J.A."/>
            <person name="Kautto E."/>
            <person name="Blachly J.S."/>
        </authorList>
    </citation>
    <scope>NUCLEOTIDE SEQUENCE [LARGE SCALE GENOMIC DNA]</scope>
    <source>
        <strain evidence="6">B95-8</strain>
        <tissue evidence="6">Cell line</tissue>
    </source>
</reference>
<dbReference type="EMBL" id="JASSZA010000007">
    <property type="protein sequence ID" value="KAK2106710.1"/>
    <property type="molecule type" value="Genomic_DNA"/>
</dbReference>
<dbReference type="InterPro" id="IPR050301">
    <property type="entry name" value="NTE"/>
</dbReference>
<name>A0ABQ9VCA1_SAGOE</name>
<evidence type="ECO:0000256" key="1">
    <source>
        <dbReference type="ARBA" id="ARBA00022801"/>
    </source>
</evidence>
<organism evidence="6 7">
    <name type="scientific">Saguinus oedipus</name>
    <name type="common">Cotton-top tamarin</name>
    <name type="synonym">Oedipomidas oedipus</name>
    <dbReference type="NCBI Taxonomy" id="9490"/>
    <lineage>
        <taxon>Eukaryota</taxon>
        <taxon>Metazoa</taxon>
        <taxon>Chordata</taxon>
        <taxon>Craniata</taxon>
        <taxon>Vertebrata</taxon>
        <taxon>Euteleostomi</taxon>
        <taxon>Mammalia</taxon>
        <taxon>Eutheria</taxon>
        <taxon>Euarchontoglires</taxon>
        <taxon>Primates</taxon>
        <taxon>Haplorrhini</taxon>
        <taxon>Platyrrhini</taxon>
        <taxon>Cebidae</taxon>
        <taxon>Callitrichinae</taxon>
        <taxon>Saguinus</taxon>
    </lineage>
</organism>
<sequence length="96" mass="10454">MRSWCSGHLHLRCPHRSPAKLHELYEKVFPRRVVRHSDFSRLARVLTGNTIALVLGGGWARGCSHIGVLKALEEAGVLVDLVGGTSIGSFIGSPVR</sequence>
<keyword evidence="2" id="KW-0442">Lipid degradation</keyword>
<evidence type="ECO:0000313" key="6">
    <source>
        <dbReference type="EMBL" id="KAK2106710.1"/>
    </source>
</evidence>
<feature type="domain" description="PNPLA" evidence="5">
    <location>
        <begin position="53"/>
        <end position="96"/>
    </location>
</feature>
<keyword evidence="7" id="KW-1185">Reference proteome</keyword>
<comment type="caution">
    <text evidence="6">The sequence shown here is derived from an EMBL/GenBank/DDBJ whole genome shotgun (WGS) entry which is preliminary data.</text>
</comment>
<dbReference type="Proteomes" id="UP001266305">
    <property type="component" value="Unassembled WGS sequence"/>
</dbReference>
<keyword evidence="1" id="KW-0378">Hydrolase</keyword>
<dbReference type="PANTHER" id="PTHR14226">
    <property type="entry name" value="NEUROPATHY TARGET ESTERASE/SWISS CHEESE D.MELANOGASTER"/>
    <property type="match status" value="1"/>
</dbReference>
<protein>
    <submittedName>
        <fullName evidence="6">Neuropathy target esterase</fullName>
    </submittedName>
</protein>
<comment type="caution">
    <text evidence="4">Lacks conserved residue(s) required for the propagation of feature annotation.</text>
</comment>
<gene>
    <name evidence="6" type="primary">PNPLA6_2</name>
    <name evidence="6" type="ORF">P7K49_016224</name>
</gene>
<evidence type="ECO:0000256" key="2">
    <source>
        <dbReference type="ARBA" id="ARBA00022963"/>
    </source>
</evidence>
<keyword evidence="3" id="KW-0443">Lipid metabolism</keyword>
<evidence type="ECO:0000256" key="4">
    <source>
        <dbReference type="PROSITE-ProRule" id="PRU01161"/>
    </source>
</evidence>
<dbReference type="PANTHER" id="PTHR14226:SF26">
    <property type="entry name" value="PATATIN-LIKE PHOSPHOLIPASE DOMAIN-CONTAINING PROTEIN 6"/>
    <property type="match status" value="1"/>
</dbReference>